<evidence type="ECO:0000313" key="1">
    <source>
        <dbReference type="EMBL" id="KAH6756147.1"/>
    </source>
</evidence>
<comment type="caution">
    <text evidence="1">The sequence shown here is derived from an EMBL/GenBank/DDBJ whole genome shotgun (WGS) entry which is preliminary data.</text>
</comment>
<gene>
    <name evidence="1" type="ORF">C2S53_004408</name>
</gene>
<reference evidence="1 2" key="1">
    <citation type="journal article" date="2021" name="Nat. Commun.">
        <title>Incipient diploidization of the medicinal plant Perilla within 10,000 years.</title>
        <authorList>
            <person name="Zhang Y."/>
            <person name="Shen Q."/>
            <person name="Leng L."/>
            <person name="Zhang D."/>
            <person name="Chen S."/>
            <person name="Shi Y."/>
            <person name="Ning Z."/>
            <person name="Chen S."/>
        </authorList>
    </citation>
    <scope>NUCLEOTIDE SEQUENCE [LARGE SCALE GENOMIC DNA]</scope>
    <source>
        <strain evidence="2">cv. PC099</strain>
    </source>
</reference>
<accession>A0AAD4NWV9</accession>
<dbReference type="AlphaFoldDB" id="A0AAD4NWV9"/>
<keyword evidence="2" id="KW-1185">Reference proteome</keyword>
<dbReference type="Proteomes" id="UP001190926">
    <property type="component" value="Unassembled WGS sequence"/>
</dbReference>
<protein>
    <submittedName>
        <fullName evidence="1">Uncharacterized protein</fullName>
    </submittedName>
</protein>
<evidence type="ECO:0000313" key="2">
    <source>
        <dbReference type="Proteomes" id="UP001190926"/>
    </source>
</evidence>
<sequence>MASGSSFDVSNFLDDDAWEASITEQNQRVDRIIEDMVIHAAELSLQPTNHHRTKFKTRAEACTPRDNACAGTCMLGNNALLLLRATSSAQASAPHARTYTLTPARRARSRATLRGEGHRRRPATAMVRGGASGGIDGDGMKYATLDSLFEDNQEHARRVGFSVVKRINRKVGEDEYKYALFVCSKFGKPTSQSD</sequence>
<dbReference type="EMBL" id="SDAM02029567">
    <property type="protein sequence ID" value="KAH6756147.1"/>
    <property type="molecule type" value="Genomic_DNA"/>
</dbReference>
<proteinExistence type="predicted"/>
<organism evidence="1 2">
    <name type="scientific">Perilla frutescens var. hirtella</name>
    <name type="common">Perilla citriodora</name>
    <name type="synonym">Perilla setoyensis</name>
    <dbReference type="NCBI Taxonomy" id="608512"/>
    <lineage>
        <taxon>Eukaryota</taxon>
        <taxon>Viridiplantae</taxon>
        <taxon>Streptophyta</taxon>
        <taxon>Embryophyta</taxon>
        <taxon>Tracheophyta</taxon>
        <taxon>Spermatophyta</taxon>
        <taxon>Magnoliopsida</taxon>
        <taxon>eudicotyledons</taxon>
        <taxon>Gunneridae</taxon>
        <taxon>Pentapetalae</taxon>
        <taxon>asterids</taxon>
        <taxon>lamiids</taxon>
        <taxon>Lamiales</taxon>
        <taxon>Lamiaceae</taxon>
        <taxon>Nepetoideae</taxon>
        <taxon>Elsholtzieae</taxon>
        <taxon>Perilla</taxon>
    </lineage>
</organism>
<name>A0AAD4NWV9_PERFH</name>